<dbReference type="OrthoDB" id="9803111at2"/>
<keyword evidence="2" id="KW-1133">Transmembrane helix</keyword>
<dbReference type="PANTHER" id="PTHR43318:SF1">
    <property type="entry name" value="POLYSACCHARIDE BIOSYNTHESIS PROTEIN EPSC-RELATED"/>
    <property type="match status" value="1"/>
</dbReference>
<evidence type="ECO:0000313" key="5">
    <source>
        <dbReference type="Proteomes" id="UP000253769"/>
    </source>
</evidence>
<dbReference type="Pfam" id="PF13727">
    <property type="entry name" value="CoA_binding_3"/>
    <property type="match status" value="1"/>
</dbReference>
<comment type="caution">
    <text evidence="4">The sequence shown here is derived from an EMBL/GenBank/DDBJ whole genome shotgun (WGS) entry which is preliminary data.</text>
</comment>
<comment type="similarity">
    <text evidence="1">Belongs to the polysaccharide synthase family.</text>
</comment>
<proteinExistence type="inferred from homology"/>
<feature type="transmembrane region" description="Helical" evidence="2">
    <location>
        <begin position="47"/>
        <end position="67"/>
    </location>
</feature>
<gene>
    <name evidence="4" type="ORF">DV711_10530</name>
</gene>
<keyword evidence="2" id="KW-0812">Transmembrane</keyword>
<dbReference type="AlphaFoldDB" id="A0A369WP24"/>
<dbReference type="Proteomes" id="UP000253769">
    <property type="component" value="Unassembled WGS sequence"/>
</dbReference>
<dbReference type="Pfam" id="PF02719">
    <property type="entry name" value="Polysacc_synt_2"/>
    <property type="match status" value="1"/>
</dbReference>
<evidence type="ECO:0000313" key="4">
    <source>
        <dbReference type="EMBL" id="RDE22973.1"/>
    </source>
</evidence>
<accession>A0A369WP24</accession>
<dbReference type="PANTHER" id="PTHR43318">
    <property type="entry name" value="UDP-N-ACETYLGLUCOSAMINE 4,6-DEHYDRATASE"/>
    <property type="match status" value="1"/>
</dbReference>
<dbReference type="SUPFAM" id="SSF51735">
    <property type="entry name" value="NAD(P)-binding Rossmann-fold domains"/>
    <property type="match status" value="1"/>
</dbReference>
<keyword evidence="2" id="KW-0472">Membrane</keyword>
<evidence type="ECO:0000256" key="2">
    <source>
        <dbReference type="SAM" id="Phobius"/>
    </source>
</evidence>
<dbReference type="InterPro" id="IPR036291">
    <property type="entry name" value="NAD(P)-bd_dom_sf"/>
</dbReference>
<dbReference type="EMBL" id="QQOH01000002">
    <property type="protein sequence ID" value="RDE22973.1"/>
    <property type="molecule type" value="Genomic_DNA"/>
</dbReference>
<dbReference type="RefSeq" id="WP_114695608.1">
    <property type="nucleotide sequence ID" value="NZ_QQOH01000002.1"/>
</dbReference>
<dbReference type="InterPro" id="IPR003869">
    <property type="entry name" value="Polysac_CapD-like"/>
</dbReference>
<sequence length="639" mass="71283">MISTLLSLHRYQKAVVIALMDTVLVVLALWIAFSLRLGEFYLPGGKQWWLFVCAPLVAVPIFIRLGLYRAVIRYIGHRAMSTIAYANALVAIAWSMLPFYLSNFFHWELFSPRSLPFIFWMVLCILVGGSRQMFRWFIAGTFRRKGDHFALIYGAGEAGYQLASSLSQSSDVRLLGFIDDNPTLKGQQIADLPVLGGADVIETLSGEYESLEVLLAMPGLTAPDRRRILQGLEQVDVIVRSIPSLGQIVLGKADLTSLNEVQLEDLLGRAPVEPDPELLAKSVKGRMVLVSGAGGSIGSELCRQLLMQHPDRLLLLEQNEFGLYQIEAELRQLKKHYRLDVELVPVLGSVTDAERMGRVLREFGVEVVFHAAAYKHVPIVEQNVIPAIRNNVLGTWELAHAAMTAGVNRFVLVSTDKAVRPTNIMGASKRLAEMVLQGLQQHSKNQSTRFVIVRFGNVLGSSGSVIPLFRKQIEQGGPLTVTDRRITRYFMTIPEAASLVIQAGAMGMGGELYVLDMGEPVKIDDLARRMIRLSGYRVQAEGELGIEIRYTGLRPGEKLYEELLIGDDVSISNHERIWVANEAGPDAIELDRLVMRVQELVEQQQVLGLRQLMFEQVNGFKPQCENQDLLDHVHPAHEQ</sequence>
<feature type="domain" description="Polysaccharide biosynthesis protein CapD-like" evidence="3">
    <location>
        <begin position="288"/>
        <end position="580"/>
    </location>
</feature>
<protein>
    <submittedName>
        <fullName evidence="4">Polysaccharide biosynthesis protein</fullName>
    </submittedName>
</protein>
<dbReference type="SUPFAM" id="SSF53335">
    <property type="entry name" value="S-adenosyl-L-methionine-dependent methyltransferases"/>
    <property type="match status" value="1"/>
</dbReference>
<evidence type="ECO:0000259" key="3">
    <source>
        <dbReference type="Pfam" id="PF02719"/>
    </source>
</evidence>
<dbReference type="InterPro" id="IPR029063">
    <property type="entry name" value="SAM-dependent_MTases_sf"/>
</dbReference>
<dbReference type="Gene3D" id="3.40.50.720">
    <property type="entry name" value="NAD(P)-binding Rossmann-like Domain"/>
    <property type="match status" value="2"/>
</dbReference>
<dbReference type="InterPro" id="IPR051203">
    <property type="entry name" value="Polysaccharide_Synthase-Rel"/>
</dbReference>
<dbReference type="CDD" id="cd05237">
    <property type="entry name" value="UDP_invert_4-6DH_SDR_e"/>
    <property type="match status" value="1"/>
</dbReference>
<reference evidence="4 5" key="1">
    <citation type="submission" date="2018-07" db="EMBL/GenBank/DDBJ databases">
        <title>Motiliproteus coralliicola sp. nov., a bacterium isolated from Coral.</title>
        <authorList>
            <person name="Wang G."/>
        </authorList>
    </citation>
    <scope>NUCLEOTIDE SEQUENCE [LARGE SCALE GENOMIC DNA]</scope>
    <source>
        <strain evidence="4 5">C34</strain>
    </source>
</reference>
<organism evidence="4 5">
    <name type="scientific">Motiliproteus coralliicola</name>
    <dbReference type="NCBI Taxonomy" id="2283196"/>
    <lineage>
        <taxon>Bacteria</taxon>
        <taxon>Pseudomonadati</taxon>
        <taxon>Pseudomonadota</taxon>
        <taxon>Gammaproteobacteria</taxon>
        <taxon>Oceanospirillales</taxon>
        <taxon>Oceanospirillaceae</taxon>
        <taxon>Motiliproteus</taxon>
    </lineage>
</organism>
<feature type="transmembrane region" description="Helical" evidence="2">
    <location>
        <begin position="14"/>
        <end position="35"/>
    </location>
</feature>
<keyword evidence="5" id="KW-1185">Reference proteome</keyword>
<feature type="transmembrane region" description="Helical" evidence="2">
    <location>
        <begin position="117"/>
        <end position="138"/>
    </location>
</feature>
<name>A0A369WP24_9GAMM</name>
<feature type="transmembrane region" description="Helical" evidence="2">
    <location>
        <begin position="79"/>
        <end position="97"/>
    </location>
</feature>
<evidence type="ECO:0000256" key="1">
    <source>
        <dbReference type="ARBA" id="ARBA00007430"/>
    </source>
</evidence>